<reference evidence="2 3" key="1">
    <citation type="journal article" date="2022" name="Allergy">
        <title>Genome assembly and annotation of Periplaneta americana reveal a comprehensive cockroach allergen profile.</title>
        <authorList>
            <person name="Wang L."/>
            <person name="Xiong Q."/>
            <person name="Saelim N."/>
            <person name="Wang L."/>
            <person name="Nong W."/>
            <person name="Wan A.T."/>
            <person name="Shi M."/>
            <person name="Liu X."/>
            <person name="Cao Q."/>
            <person name="Hui J.H.L."/>
            <person name="Sookrung N."/>
            <person name="Leung T.F."/>
            <person name="Tungtrongchitr A."/>
            <person name="Tsui S.K.W."/>
        </authorList>
    </citation>
    <scope>NUCLEOTIDE SEQUENCE [LARGE SCALE GENOMIC DNA]</scope>
    <source>
        <strain evidence="2">PWHHKU_190912</strain>
    </source>
</reference>
<dbReference type="Proteomes" id="UP001148838">
    <property type="component" value="Unassembled WGS sequence"/>
</dbReference>
<dbReference type="EMBL" id="JAJSOF020000001">
    <property type="protein sequence ID" value="KAJ4451262.1"/>
    <property type="molecule type" value="Genomic_DNA"/>
</dbReference>
<comment type="caution">
    <text evidence="2">The sequence shown here is derived from an EMBL/GenBank/DDBJ whole genome shotgun (WGS) entry which is preliminary data.</text>
</comment>
<evidence type="ECO:0000313" key="2">
    <source>
        <dbReference type="EMBL" id="KAJ4451262.1"/>
    </source>
</evidence>
<organism evidence="2 3">
    <name type="scientific">Periplaneta americana</name>
    <name type="common">American cockroach</name>
    <name type="synonym">Blatta americana</name>
    <dbReference type="NCBI Taxonomy" id="6978"/>
    <lineage>
        <taxon>Eukaryota</taxon>
        <taxon>Metazoa</taxon>
        <taxon>Ecdysozoa</taxon>
        <taxon>Arthropoda</taxon>
        <taxon>Hexapoda</taxon>
        <taxon>Insecta</taxon>
        <taxon>Pterygota</taxon>
        <taxon>Neoptera</taxon>
        <taxon>Polyneoptera</taxon>
        <taxon>Dictyoptera</taxon>
        <taxon>Blattodea</taxon>
        <taxon>Blattoidea</taxon>
        <taxon>Blattidae</taxon>
        <taxon>Blattinae</taxon>
        <taxon>Periplaneta</taxon>
    </lineage>
</organism>
<gene>
    <name evidence="2" type="ORF">ANN_02723</name>
</gene>
<sequence length="231" mass="26950">MHAKSRKTKEGRKRRKQSRQECGNIEKRDKIEEREEKQRSYISLLRNKGWEVHEEVHCISEDDSHRRADITAINRQQQTAIIIDPTIRMERERDPNQAHQVDHEERAIYEPFIPHLSAKYNIPLFNWSVTDTLRKLASVKQCLPPERSLLLALPHTTCGEVLFRLSTPHIQRILNLTGPVDNNDVTLQRNRNKTVGRIDGCHGDCISCCLCYASKILRNFFTAISFKEKRA</sequence>
<keyword evidence="3" id="KW-1185">Reference proteome</keyword>
<name>A0ABQ8U001_PERAM</name>
<evidence type="ECO:0000313" key="3">
    <source>
        <dbReference type="Proteomes" id="UP001148838"/>
    </source>
</evidence>
<protein>
    <submittedName>
        <fullName evidence="2">Uncharacterized protein</fullName>
    </submittedName>
</protein>
<accession>A0ABQ8U001</accession>
<evidence type="ECO:0000256" key="1">
    <source>
        <dbReference type="SAM" id="MobiDB-lite"/>
    </source>
</evidence>
<proteinExistence type="predicted"/>
<feature type="compositionally biased region" description="Basic residues" evidence="1">
    <location>
        <begin position="1"/>
        <end position="17"/>
    </location>
</feature>
<feature type="region of interest" description="Disordered" evidence="1">
    <location>
        <begin position="1"/>
        <end position="30"/>
    </location>
</feature>